<sequence length="288" mass="31880">MVLLLLARCSPASDETLTPIGALCALIEIDSTLPGQENLTGLRRLLGLILLLASASLPAEVLRLAGNLWPPYTDRSLPGEGLSVELIRTALGRGGYQVEYIEVPWERALLGLRKGSYDLVNGWPAVKRVDYSLSSRAFLINRMRWVQRRGSGIRYDGLDSLTGYLLVLSRGYTYSDELDADTRLQKGYAANFVQAATMVLAGRADLTLEDERTALFHFERELGHERDALAFVPGEFRRVELSLLVRRDHPRATDIIATFNREIAAMLADGSYAAIFVRHALPVPDGLP</sequence>
<dbReference type="eggNOG" id="COG0834">
    <property type="taxonomic scope" value="Bacteria"/>
</dbReference>
<dbReference type="HOGENOM" id="CLU_064076_3_1_6"/>
<dbReference type="Gene3D" id="3.40.190.10">
    <property type="entry name" value="Periplasmic binding protein-like II"/>
    <property type="match status" value="2"/>
</dbReference>
<gene>
    <name evidence="4" type="ORF">Psest_0342</name>
</gene>
<evidence type="ECO:0000259" key="3">
    <source>
        <dbReference type="Pfam" id="PF00497"/>
    </source>
</evidence>
<keyword evidence="2" id="KW-0732">Signal</keyword>
<protein>
    <submittedName>
        <fullName evidence="4">Amino acid ABC transporter substrate-binding protein, PAAT family</fullName>
    </submittedName>
</protein>
<reference evidence="4 5" key="1">
    <citation type="submission" date="2011-10" db="EMBL/GenBank/DDBJ databases">
        <title>Complete sequence of chromosome of Pseudomonas stutzeri RCH2.</title>
        <authorList>
            <consortium name="US DOE Joint Genome Institute"/>
            <person name="Lucas S."/>
            <person name="Han J."/>
            <person name="Lapidus A."/>
            <person name="Cheng J.-F."/>
            <person name="Goodwin L."/>
            <person name="Pitluck S."/>
            <person name="Peters L."/>
            <person name="Ovchinnikova G."/>
            <person name="Zeytun A."/>
            <person name="Lu M."/>
            <person name="Detter J.C."/>
            <person name="Han C."/>
            <person name="Tapia R."/>
            <person name="Land M."/>
            <person name="Hauser L."/>
            <person name="Kyrpides N."/>
            <person name="Ivanova N."/>
            <person name="Pagani I."/>
            <person name="Chakraborty R."/>
            <person name="Arkin A."/>
            <person name="Dehal P."/>
            <person name="Wall J."/>
            <person name="Hazen T."/>
            <person name="Woyke T."/>
        </authorList>
    </citation>
    <scope>NUCLEOTIDE SEQUENCE [LARGE SCALE GENOMIC DNA]</scope>
    <source>
        <strain evidence="4 5">RCH2</strain>
    </source>
</reference>
<evidence type="ECO:0000313" key="5">
    <source>
        <dbReference type="Proteomes" id="UP000010820"/>
    </source>
</evidence>
<evidence type="ECO:0000256" key="2">
    <source>
        <dbReference type="ARBA" id="ARBA00022729"/>
    </source>
</evidence>
<evidence type="ECO:0000313" key="4">
    <source>
        <dbReference type="EMBL" id="AGA84953.1"/>
    </source>
</evidence>
<comment type="similarity">
    <text evidence="1">Belongs to the bacterial solute-binding protein 3 family.</text>
</comment>
<dbReference type="EMBL" id="CP003071">
    <property type="protein sequence ID" value="AGA84953.1"/>
    <property type="molecule type" value="Genomic_DNA"/>
</dbReference>
<dbReference type="PATRIC" id="fig|644801.3.peg.344"/>
<name>L0GDY1_STUST</name>
<dbReference type="PANTHER" id="PTHR35936:SF25">
    <property type="entry name" value="ABC TRANSPORTER SUBSTRATE-BINDING PROTEIN"/>
    <property type="match status" value="1"/>
</dbReference>
<proteinExistence type="inferred from homology"/>
<evidence type="ECO:0000256" key="1">
    <source>
        <dbReference type="ARBA" id="ARBA00010333"/>
    </source>
</evidence>
<dbReference type="AlphaFoldDB" id="L0GDY1"/>
<dbReference type="PANTHER" id="PTHR35936">
    <property type="entry name" value="MEMBRANE-BOUND LYTIC MUREIN TRANSGLYCOSYLASE F"/>
    <property type="match status" value="1"/>
</dbReference>
<dbReference type="Proteomes" id="UP000010820">
    <property type="component" value="Chromosome"/>
</dbReference>
<dbReference type="STRING" id="644801.Psest_0342"/>
<dbReference type="SUPFAM" id="SSF53850">
    <property type="entry name" value="Periplasmic binding protein-like II"/>
    <property type="match status" value="1"/>
</dbReference>
<accession>L0GDY1</accession>
<dbReference type="InterPro" id="IPR001638">
    <property type="entry name" value="Solute-binding_3/MltF_N"/>
</dbReference>
<dbReference type="Pfam" id="PF00497">
    <property type="entry name" value="SBP_bac_3"/>
    <property type="match status" value="1"/>
</dbReference>
<dbReference type="RefSeq" id="WP_015275347.1">
    <property type="nucleotide sequence ID" value="NC_019936.1"/>
</dbReference>
<feature type="domain" description="Solute-binding protein family 3/N-terminal" evidence="3">
    <location>
        <begin position="71"/>
        <end position="277"/>
    </location>
</feature>
<dbReference type="KEGG" id="psh:Psest_0342"/>
<organism evidence="4 5">
    <name type="scientific">Stutzerimonas stutzeri RCH2</name>
    <dbReference type="NCBI Taxonomy" id="644801"/>
    <lineage>
        <taxon>Bacteria</taxon>
        <taxon>Pseudomonadati</taxon>
        <taxon>Pseudomonadota</taxon>
        <taxon>Gammaproteobacteria</taxon>
        <taxon>Pseudomonadales</taxon>
        <taxon>Pseudomonadaceae</taxon>
        <taxon>Stutzerimonas</taxon>
    </lineage>
</organism>